<dbReference type="HOGENOM" id="CLU_1601580_0_0_6"/>
<dbReference type="EMBL" id="CP000821">
    <property type="protein sequence ID" value="ABV36852.1"/>
    <property type="molecule type" value="Genomic_DNA"/>
</dbReference>
<protein>
    <submittedName>
        <fullName evidence="1">Uncharacterized protein</fullName>
    </submittedName>
</protein>
<organism evidence="1 2">
    <name type="scientific">Shewanella sediminis (strain HAW-EB3)</name>
    <dbReference type="NCBI Taxonomy" id="425104"/>
    <lineage>
        <taxon>Bacteria</taxon>
        <taxon>Pseudomonadati</taxon>
        <taxon>Pseudomonadota</taxon>
        <taxon>Gammaproteobacteria</taxon>
        <taxon>Alteromonadales</taxon>
        <taxon>Shewanellaceae</taxon>
        <taxon>Shewanella</taxon>
    </lineage>
</organism>
<dbReference type="RefSeq" id="WP_012142587.1">
    <property type="nucleotide sequence ID" value="NC_009831.1"/>
</dbReference>
<dbReference type="eggNOG" id="ENOG50301GD">
    <property type="taxonomic scope" value="Bacteria"/>
</dbReference>
<dbReference type="OrthoDB" id="6264288at2"/>
<sequence length="174" mass="20643">MNHQQAWVYHGEKPKAGRKLLLLEADELILAIPLIYRLIHPDEILLRKDWFLPELVEDKSKNSSQNNSQQSEKYILLVPQLQRVTQLRKELELLAEALQHLNMSLNAYFSDFGWRMVRKELSQLKKRQKKAHIELSKDIIIKLKHYMEREKFESFDQAIDNLLTEVNSGHEVEE</sequence>
<dbReference type="KEGG" id="sse:Ssed_2243"/>
<keyword evidence="2" id="KW-1185">Reference proteome</keyword>
<reference evidence="1 2" key="1">
    <citation type="submission" date="2007-08" db="EMBL/GenBank/DDBJ databases">
        <title>Complete sequence of Shewanella sediminis HAW-EB3.</title>
        <authorList>
            <consortium name="US DOE Joint Genome Institute"/>
            <person name="Copeland A."/>
            <person name="Lucas S."/>
            <person name="Lapidus A."/>
            <person name="Barry K."/>
            <person name="Glavina del Rio T."/>
            <person name="Dalin E."/>
            <person name="Tice H."/>
            <person name="Pitluck S."/>
            <person name="Chertkov O."/>
            <person name="Brettin T."/>
            <person name="Bruce D."/>
            <person name="Detter J.C."/>
            <person name="Han C."/>
            <person name="Schmutz J."/>
            <person name="Larimer F."/>
            <person name="Land M."/>
            <person name="Hauser L."/>
            <person name="Kyrpides N."/>
            <person name="Kim E."/>
            <person name="Zhao J.-S."/>
            <person name="Richardson P."/>
        </authorList>
    </citation>
    <scope>NUCLEOTIDE SEQUENCE [LARGE SCALE GENOMIC DNA]</scope>
    <source>
        <strain evidence="1 2">HAW-EB3</strain>
    </source>
</reference>
<evidence type="ECO:0000313" key="2">
    <source>
        <dbReference type="Proteomes" id="UP000002015"/>
    </source>
</evidence>
<name>A8FVH9_SHESH</name>
<gene>
    <name evidence="1" type="ordered locus">Ssed_2243</name>
</gene>
<evidence type="ECO:0000313" key="1">
    <source>
        <dbReference type="EMBL" id="ABV36852.1"/>
    </source>
</evidence>
<accession>A8FVH9</accession>
<proteinExistence type="predicted"/>
<dbReference type="AlphaFoldDB" id="A8FVH9"/>
<dbReference type="Proteomes" id="UP000002015">
    <property type="component" value="Chromosome"/>
</dbReference>